<dbReference type="Pfam" id="PF00010">
    <property type="entry name" value="HLH"/>
    <property type="match status" value="1"/>
</dbReference>
<reference evidence="7 8" key="1">
    <citation type="journal article" date="2021" name="Comput. Struct. Biotechnol. J.">
        <title>De novo genome assembly of the potent medicinal plant Rehmannia glutinosa using nanopore technology.</title>
        <authorList>
            <person name="Ma L."/>
            <person name="Dong C."/>
            <person name="Song C."/>
            <person name="Wang X."/>
            <person name="Zheng X."/>
            <person name="Niu Y."/>
            <person name="Chen S."/>
            <person name="Feng W."/>
        </authorList>
    </citation>
    <scope>NUCLEOTIDE SEQUENCE [LARGE SCALE GENOMIC DNA]</scope>
    <source>
        <strain evidence="7">DH-2019</strain>
    </source>
</reference>
<dbReference type="PANTHER" id="PTHR13935">
    <property type="entry name" value="ACHAETE-SCUTE TRANSCRIPTION FACTOR-RELATED"/>
    <property type="match status" value="1"/>
</dbReference>
<evidence type="ECO:0000313" key="7">
    <source>
        <dbReference type="EMBL" id="KAK6149070.1"/>
    </source>
</evidence>
<protein>
    <recommendedName>
        <fullName evidence="6">BHLH domain-containing protein</fullName>
    </recommendedName>
</protein>
<name>A0ABR0WSQ2_REHGL</name>
<dbReference type="PROSITE" id="PS50888">
    <property type="entry name" value="BHLH"/>
    <property type="match status" value="1"/>
</dbReference>
<feature type="domain" description="BHLH" evidence="6">
    <location>
        <begin position="74"/>
        <end position="126"/>
    </location>
</feature>
<evidence type="ECO:0000256" key="5">
    <source>
        <dbReference type="ARBA" id="ARBA00023242"/>
    </source>
</evidence>
<sequence>MVTLSPEICSLGWLLEDPISHEQENFNYLSSLKTETSEYSINDLHCSPSSINIIQPKNDEFDDEFGNGDDNKMVKKMKHSAIERHRRQKINTLFFTLRSLLPPQDQSRKLSIPATLSRVLKYIPELKKEIDRLRKKKESLMSSSKINSKVPLIGHKNKRIKVPIQTNLLSSAISATPISDREIVIQSSMPKAEKRLISEAVMTLEQEGFLTMNATCFESFDGRVFYNLHLQVF</sequence>
<keyword evidence="5" id="KW-0539">Nucleus</keyword>
<evidence type="ECO:0000256" key="4">
    <source>
        <dbReference type="ARBA" id="ARBA00023163"/>
    </source>
</evidence>
<dbReference type="EMBL" id="JABTTQ020000009">
    <property type="protein sequence ID" value="KAK6149070.1"/>
    <property type="molecule type" value="Genomic_DNA"/>
</dbReference>
<dbReference type="PANTHER" id="PTHR13935:SF41">
    <property type="entry name" value="TRANSCRIPTION FACTOR ORG2-RELATED"/>
    <property type="match status" value="1"/>
</dbReference>
<gene>
    <name evidence="7" type="ORF">DH2020_016595</name>
</gene>
<evidence type="ECO:0000256" key="1">
    <source>
        <dbReference type="ARBA" id="ARBA00004123"/>
    </source>
</evidence>
<dbReference type="Proteomes" id="UP001318860">
    <property type="component" value="Unassembled WGS sequence"/>
</dbReference>
<keyword evidence="3" id="KW-0238">DNA-binding</keyword>
<keyword evidence="2" id="KW-0805">Transcription regulation</keyword>
<comment type="caution">
    <text evidence="7">The sequence shown here is derived from an EMBL/GenBank/DDBJ whole genome shotgun (WGS) entry which is preliminary data.</text>
</comment>
<dbReference type="InterPro" id="IPR015660">
    <property type="entry name" value="MASH1/Ascl1a-like"/>
</dbReference>
<evidence type="ECO:0000256" key="2">
    <source>
        <dbReference type="ARBA" id="ARBA00023015"/>
    </source>
</evidence>
<dbReference type="SUPFAM" id="SSF47459">
    <property type="entry name" value="HLH, helix-loop-helix DNA-binding domain"/>
    <property type="match status" value="1"/>
</dbReference>
<dbReference type="Gene3D" id="4.10.280.10">
    <property type="entry name" value="Helix-loop-helix DNA-binding domain"/>
    <property type="match status" value="1"/>
</dbReference>
<dbReference type="CDD" id="cd18914">
    <property type="entry name" value="bHLH_AtORG2_like"/>
    <property type="match status" value="1"/>
</dbReference>
<dbReference type="InterPro" id="IPR011598">
    <property type="entry name" value="bHLH_dom"/>
</dbReference>
<evidence type="ECO:0000259" key="6">
    <source>
        <dbReference type="PROSITE" id="PS50888"/>
    </source>
</evidence>
<keyword evidence="8" id="KW-1185">Reference proteome</keyword>
<dbReference type="SMART" id="SM00353">
    <property type="entry name" value="HLH"/>
    <property type="match status" value="1"/>
</dbReference>
<evidence type="ECO:0000313" key="8">
    <source>
        <dbReference type="Proteomes" id="UP001318860"/>
    </source>
</evidence>
<accession>A0ABR0WSQ2</accession>
<comment type="subcellular location">
    <subcellularLocation>
        <location evidence="1">Nucleus</location>
    </subcellularLocation>
</comment>
<keyword evidence="4" id="KW-0804">Transcription</keyword>
<dbReference type="InterPro" id="IPR036638">
    <property type="entry name" value="HLH_DNA-bd_sf"/>
</dbReference>
<evidence type="ECO:0000256" key="3">
    <source>
        <dbReference type="ARBA" id="ARBA00023125"/>
    </source>
</evidence>
<organism evidence="7 8">
    <name type="scientific">Rehmannia glutinosa</name>
    <name type="common">Chinese foxglove</name>
    <dbReference type="NCBI Taxonomy" id="99300"/>
    <lineage>
        <taxon>Eukaryota</taxon>
        <taxon>Viridiplantae</taxon>
        <taxon>Streptophyta</taxon>
        <taxon>Embryophyta</taxon>
        <taxon>Tracheophyta</taxon>
        <taxon>Spermatophyta</taxon>
        <taxon>Magnoliopsida</taxon>
        <taxon>eudicotyledons</taxon>
        <taxon>Gunneridae</taxon>
        <taxon>Pentapetalae</taxon>
        <taxon>asterids</taxon>
        <taxon>lamiids</taxon>
        <taxon>Lamiales</taxon>
        <taxon>Orobanchaceae</taxon>
        <taxon>Rehmannieae</taxon>
        <taxon>Rehmannia</taxon>
    </lineage>
</organism>
<proteinExistence type="predicted"/>